<feature type="region of interest" description="Disordered" evidence="1">
    <location>
        <begin position="1"/>
        <end position="43"/>
    </location>
</feature>
<protein>
    <submittedName>
        <fullName evidence="2">Uncharacterized protein</fullName>
    </submittedName>
</protein>
<reference evidence="2 3" key="1">
    <citation type="submission" date="2023-08" db="EMBL/GenBank/DDBJ databases">
        <title>Black Yeasts Isolated from many extreme environments.</title>
        <authorList>
            <person name="Coleine C."/>
            <person name="Stajich J.E."/>
            <person name="Selbmann L."/>
        </authorList>
    </citation>
    <scope>NUCLEOTIDE SEQUENCE [LARGE SCALE GENOMIC DNA]</scope>
    <source>
        <strain evidence="2 3">CCFEE 5935</strain>
    </source>
</reference>
<name>A0AAV9PKC5_9PEZI</name>
<evidence type="ECO:0000313" key="2">
    <source>
        <dbReference type="EMBL" id="KAK5173275.1"/>
    </source>
</evidence>
<evidence type="ECO:0000256" key="1">
    <source>
        <dbReference type="SAM" id="MobiDB-lite"/>
    </source>
</evidence>
<proteinExistence type="predicted"/>
<dbReference type="EMBL" id="JAVRRT010000003">
    <property type="protein sequence ID" value="KAK5173275.1"/>
    <property type="molecule type" value="Genomic_DNA"/>
</dbReference>
<gene>
    <name evidence="2" type="ORF">LTR77_001956</name>
</gene>
<evidence type="ECO:0000313" key="3">
    <source>
        <dbReference type="Proteomes" id="UP001337655"/>
    </source>
</evidence>
<dbReference type="RefSeq" id="XP_064661970.1">
    <property type="nucleotide sequence ID" value="XM_064799215.1"/>
</dbReference>
<comment type="caution">
    <text evidence="2">The sequence shown here is derived from an EMBL/GenBank/DDBJ whole genome shotgun (WGS) entry which is preliminary data.</text>
</comment>
<organism evidence="2 3">
    <name type="scientific">Saxophila tyrrhenica</name>
    <dbReference type="NCBI Taxonomy" id="1690608"/>
    <lineage>
        <taxon>Eukaryota</taxon>
        <taxon>Fungi</taxon>
        <taxon>Dikarya</taxon>
        <taxon>Ascomycota</taxon>
        <taxon>Pezizomycotina</taxon>
        <taxon>Dothideomycetes</taxon>
        <taxon>Dothideomycetidae</taxon>
        <taxon>Mycosphaerellales</taxon>
        <taxon>Extremaceae</taxon>
        <taxon>Saxophila</taxon>
    </lineage>
</organism>
<sequence length="122" mass="14053">MEAEFTDLERKHAKATTIKPSKLKPAESKSKQPATIPRYFEGPGPTLAEEWRERTADLPFNLVYGCNLGHWRTMSSEEVQFWRAAWRQDHPGNTFSWNGEEEKARTLRGRLAEMMGWEDGGV</sequence>
<accession>A0AAV9PKC5</accession>
<dbReference type="Proteomes" id="UP001337655">
    <property type="component" value="Unassembled WGS sequence"/>
</dbReference>
<dbReference type="AlphaFoldDB" id="A0AAV9PKC5"/>
<keyword evidence="3" id="KW-1185">Reference proteome</keyword>
<dbReference type="GeneID" id="89923303"/>